<evidence type="ECO:0000313" key="2">
    <source>
        <dbReference type="Proteomes" id="UP000537775"/>
    </source>
</evidence>
<keyword evidence="2" id="KW-1185">Reference proteome</keyword>
<proteinExistence type="predicted"/>
<organism evidence="1 2">
    <name type="scientific">Microbacterium thalassium</name>
    <dbReference type="NCBI Taxonomy" id="362649"/>
    <lineage>
        <taxon>Bacteria</taxon>
        <taxon>Bacillati</taxon>
        <taxon>Actinomycetota</taxon>
        <taxon>Actinomycetes</taxon>
        <taxon>Micrococcales</taxon>
        <taxon>Microbacteriaceae</taxon>
        <taxon>Microbacterium</taxon>
    </lineage>
</organism>
<gene>
    <name evidence="1" type="ORF">HD594_002459</name>
</gene>
<evidence type="ECO:0000313" key="1">
    <source>
        <dbReference type="EMBL" id="MBB6392146.1"/>
    </source>
</evidence>
<protein>
    <submittedName>
        <fullName evidence="1">Uncharacterized protein</fullName>
    </submittedName>
</protein>
<sequence>MITYATQTLMPMLGCVTPTGAVSFGVRQNGRVHTAI</sequence>
<reference evidence="1 2" key="1">
    <citation type="submission" date="2020-08" db="EMBL/GenBank/DDBJ databases">
        <title>Sequencing the genomes of 1000 actinobacteria strains.</title>
        <authorList>
            <person name="Klenk H.-P."/>
        </authorList>
    </citation>
    <scope>NUCLEOTIDE SEQUENCE [LARGE SCALE GENOMIC DNA]</scope>
    <source>
        <strain evidence="1 2">DSM 12511</strain>
    </source>
</reference>
<comment type="caution">
    <text evidence="1">The sequence shown here is derived from an EMBL/GenBank/DDBJ whole genome shotgun (WGS) entry which is preliminary data.</text>
</comment>
<name>A0A7X0KVE6_9MICO</name>
<dbReference type="Proteomes" id="UP000537775">
    <property type="component" value="Unassembled WGS sequence"/>
</dbReference>
<dbReference type="EMBL" id="JACHML010000001">
    <property type="protein sequence ID" value="MBB6392146.1"/>
    <property type="molecule type" value="Genomic_DNA"/>
</dbReference>
<accession>A0A7X0KVE6</accession>
<dbReference type="AlphaFoldDB" id="A0A7X0KVE6"/>